<dbReference type="InterPro" id="IPR050374">
    <property type="entry name" value="RRT5_SRSF_SR"/>
</dbReference>
<reference evidence="5" key="1">
    <citation type="journal article" date="2023" name="G3 (Bethesda)">
        <title>Whole genome assemblies of Zophobas morio and Tenebrio molitor.</title>
        <authorList>
            <person name="Kaur S."/>
            <person name="Stinson S.A."/>
            <person name="diCenzo G.C."/>
        </authorList>
    </citation>
    <scope>NUCLEOTIDE SEQUENCE</scope>
    <source>
        <strain evidence="5">QUZm001</strain>
    </source>
</reference>
<evidence type="ECO:0000313" key="5">
    <source>
        <dbReference type="EMBL" id="KAJ3664583.1"/>
    </source>
</evidence>
<dbReference type="Pfam" id="PF00076">
    <property type="entry name" value="RRM_1"/>
    <property type="match status" value="3"/>
</dbReference>
<feature type="compositionally biased region" description="Basic and acidic residues" evidence="3">
    <location>
        <begin position="1"/>
        <end position="42"/>
    </location>
</feature>
<dbReference type="AlphaFoldDB" id="A0AA38MRG7"/>
<feature type="region of interest" description="Disordered" evidence="3">
    <location>
        <begin position="131"/>
        <end position="173"/>
    </location>
</feature>
<accession>A0AA38MRG7</accession>
<feature type="region of interest" description="Disordered" evidence="3">
    <location>
        <begin position="1"/>
        <end position="43"/>
    </location>
</feature>
<dbReference type="PROSITE" id="PS50102">
    <property type="entry name" value="RRM"/>
    <property type="match status" value="3"/>
</dbReference>
<dbReference type="InterPro" id="IPR012677">
    <property type="entry name" value="Nucleotide-bd_a/b_plait_sf"/>
</dbReference>
<feature type="compositionally biased region" description="Gly residues" evidence="3">
    <location>
        <begin position="400"/>
        <end position="410"/>
    </location>
</feature>
<dbReference type="Proteomes" id="UP001168821">
    <property type="component" value="Unassembled WGS sequence"/>
</dbReference>
<name>A0AA38MRG7_9CUCU</name>
<dbReference type="PANTHER" id="PTHR23003">
    <property type="entry name" value="RNA RECOGNITION MOTIF RRM DOMAIN CONTAINING PROTEIN"/>
    <property type="match status" value="1"/>
</dbReference>
<dbReference type="GO" id="GO:0005634">
    <property type="term" value="C:nucleus"/>
    <property type="evidence" value="ECO:0007669"/>
    <property type="project" value="TreeGrafter"/>
</dbReference>
<sequence>MGDRDSSVEKDRSRERSRRERPSRFSEASRERSLDRGRERGGMKSSNCRVYVSNIPYEYRWQDLKDLFRSQVGDVQFVELFVDENDKSRGCGIVEFSEPQSVKKCLEVMQRFEVKTRKLIIKEDSGNIRDKHGNIIGGSGNKRGRDENRYRDERYDSQQNLSNRSGGDGADTKWGNTYGLSPQFLESLRIDTPLCNRVFVANLEYNVDKKKLKEVFRLAGRIIRVDLHTDKDGRSRGFAIVEYDHPVEAVQAISMFHNQVLNDRPMSVRIDRANETLKLPEGLKGIGMGLGTNGEPLRDVARNLPSIVNNSQPSNPGAGILGAVPNQALQMANALSGLNSVVSGSPFGNLSTSSSVLQAANLAGMGGLASNLLNNADLSLASNLVSNPLVQNSSQLAALGGSGGGSGSMGQGLTSNNSNSQSFSRENNSFSSQNSNFNQNPSYSSGRGFQNYDSKGSSGGGFSFGGNNRDGYGSMGGNMGNMGGAGSLLRNQGSSGNMKDGGFSRKVLVTNLPASASYKMLSEKFNEYGDVQHLEEKGAGSMLILYAADWQAERAIKNLDRARIDGRTIDARLFY</sequence>
<dbReference type="InterPro" id="IPR035979">
    <property type="entry name" value="RBD_domain_sf"/>
</dbReference>
<dbReference type="EMBL" id="JALNTZ010000001">
    <property type="protein sequence ID" value="KAJ3664583.1"/>
    <property type="molecule type" value="Genomic_DNA"/>
</dbReference>
<dbReference type="Gene3D" id="3.30.70.330">
    <property type="match status" value="3"/>
</dbReference>
<evidence type="ECO:0000259" key="4">
    <source>
        <dbReference type="PROSITE" id="PS50102"/>
    </source>
</evidence>
<comment type="caution">
    <text evidence="5">The sequence shown here is derived from an EMBL/GenBank/DDBJ whole genome shotgun (WGS) entry which is preliminary data.</text>
</comment>
<gene>
    <name evidence="5" type="ORF">Zmor_000139</name>
</gene>
<keyword evidence="6" id="KW-1185">Reference proteome</keyword>
<evidence type="ECO:0000256" key="1">
    <source>
        <dbReference type="ARBA" id="ARBA00022884"/>
    </source>
</evidence>
<feature type="domain" description="RRM" evidence="4">
    <location>
        <begin position="48"/>
        <end position="126"/>
    </location>
</feature>
<evidence type="ECO:0000256" key="2">
    <source>
        <dbReference type="PROSITE-ProRule" id="PRU00176"/>
    </source>
</evidence>
<evidence type="ECO:0000313" key="6">
    <source>
        <dbReference type="Proteomes" id="UP001168821"/>
    </source>
</evidence>
<feature type="domain" description="RRM" evidence="4">
    <location>
        <begin position="505"/>
        <end position="575"/>
    </location>
</feature>
<proteinExistence type="predicted"/>
<evidence type="ECO:0000256" key="3">
    <source>
        <dbReference type="SAM" id="MobiDB-lite"/>
    </source>
</evidence>
<dbReference type="PANTHER" id="PTHR23003:SF3">
    <property type="entry name" value="FI21236P1-RELATED"/>
    <property type="match status" value="1"/>
</dbReference>
<dbReference type="SMART" id="SM00360">
    <property type="entry name" value="RRM"/>
    <property type="match status" value="3"/>
</dbReference>
<feature type="compositionally biased region" description="Low complexity" evidence="3">
    <location>
        <begin position="411"/>
        <end position="445"/>
    </location>
</feature>
<dbReference type="SUPFAM" id="SSF54928">
    <property type="entry name" value="RNA-binding domain, RBD"/>
    <property type="match status" value="3"/>
</dbReference>
<dbReference type="GO" id="GO:0003729">
    <property type="term" value="F:mRNA binding"/>
    <property type="evidence" value="ECO:0007669"/>
    <property type="project" value="TreeGrafter"/>
</dbReference>
<dbReference type="InterPro" id="IPR000504">
    <property type="entry name" value="RRM_dom"/>
</dbReference>
<feature type="domain" description="RRM" evidence="4">
    <location>
        <begin position="196"/>
        <end position="273"/>
    </location>
</feature>
<organism evidence="5 6">
    <name type="scientific">Zophobas morio</name>
    <dbReference type="NCBI Taxonomy" id="2755281"/>
    <lineage>
        <taxon>Eukaryota</taxon>
        <taxon>Metazoa</taxon>
        <taxon>Ecdysozoa</taxon>
        <taxon>Arthropoda</taxon>
        <taxon>Hexapoda</taxon>
        <taxon>Insecta</taxon>
        <taxon>Pterygota</taxon>
        <taxon>Neoptera</taxon>
        <taxon>Endopterygota</taxon>
        <taxon>Coleoptera</taxon>
        <taxon>Polyphaga</taxon>
        <taxon>Cucujiformia</taxon>
        <taxon>Tenebrionidae</taxon>
        <taxon>Zophobas</taxon>
    </lineage>
</organism>
<dbReference type="GO" id="GO:0005737">
    <property type="term" value="C:cytoplasm"/>
    <property type="evidence" value="ECO:0007669"/>
    <property type="project" value="TreeGrafter"/>
</dbReference>
<protein>
    <recommendedName>
        <fullName evidence="4">RRM domain-containing protein</fullName>
    </recommendedName>
</protein>
<keyword evidence="1 2" id="KW-0694">RNA-binding</keyword>
<feature type="region of interest" description="Disordered" evidence="3">
    <location>
        <begin position="400"/>
        <end position="451"/>
    </location>
</feature>
<feature type="compositionally biased region" description="Basic and acidic residues" evidence="3">
    <location>
        <begin position="143"/>
        <end position="156"/>
    </location>
</feature>